<sequence length="63" mass="7470">LRRFIGIGKMRKAYEMHIEHAGYATQSYHHWMDDDTESLLYEGLSDEANFRISSYSGREQQSR</sequence>
<accession>A0A392PQ94</accession>
<evidence type="ECO:0000313" key="1">
    <source>
        <dbReference type="EMBL" id="MCI14268.1"/>
    </source>
</evidence>
<feature type="non-terminal residue" evidence="1">
    <location>
        <position position="1"/>
    </location>
</feature>
<name>A0A392PQ94_9FABA</name>
<evidence type="ECO:0000313" key="2">
    <source>
        <dbReference type="Proteomes" id="UP000265520"/>
    </source>
</evidence>
<protein>
    <submittedName>
        <fullName evidence="1">Uncharacterized protein</fullName>
    </submittedName>
</protein>
<dbReference type="EMBL" id="LXQA010091666">
    <property type="protein sequence ID" value="MCI14268.1"/>
    <property type="molecule type" value="Genomic_DNA"/>
</dbReference>
<dbReference type="AlphaFoldDB" id="A0A392PQ94"/>
<keyword evidence="2" id="KW-1185">Reference proteome</keyword>
<reference evidence="1 2" key="1">
    <citation type="journal article" date="2018" name="Front. Plant Sci.">
        <title>Red Clover (Trifolium pratense) and Zigzag Clover (T. medium) - A Picture of Genomic Similarities and Differences.</title>
        <authorList>
            <person name="Dluhosova J."/>
            <person name="Istvanek J."/>
            <person name="Nedelnik J."/>
            <person name="Repkova J."/>
        </authorList>
    </citation>
    <scope>NUCLEOTIDE SEQUENCE [LARGE SCALE GENOMIC DNA]</scope>
    <source>
        <strain evidence="2">cv. 10/8</strain>
        <tissue evidence="1">Leaf</tissue>
    </source>
</reference>
<organism evidence="1 2">
    <name type="scientific">Trifolium medium</name>
    <dbReference type="NCBI Taxonomy" id="97028"/>
    <lineage>
        <taxon>Eukaryota</taxon>
        <taxon>Viridiplantae</taxon>
        <taxon>Streptophyta</taxon>
        <taxon>Embryophyta</taxon>
        <taxon>Tracheophyta</taxon>
        <taxon>Spermatophyta</taxon>
        <taxon>Magnoliopsida</taxon>
        <taxon>eudicotyledons</taxon>
        <taxon>Gunneridae</taxon>
        <taxon>Pentapetalae</taxon>
        <taxon>rosids</taxon>
        <taxon>fabids</taxon>
        <taxon>Fabales</taxon>
        <taxon>Fabaceae</taxon>
        <taxon>Papilionoideae</taxon>
        <taxon>50 kb inversion clade</taxon>
        <taxon>NPAAA clade</taxon>
        <taxon>Hologalegina</taxon>
        <taxon>IRL clade</taxon>
        <taxon>Trifolieae</taxon>
        <taxon>Trifolium</taxon>
    </lineage>
</organism>
<proteinExistence type="predicted"/>
<comment type="caution">
    <text evidence="1">The sequence shown here is derived from an EMBL/GenBank/DDBJ whole genome shotgun (WGS) entry which is preliminary data.</text>
</comment>
<dbReference type="Proteomes" id="UP000265520">
    <property type="component" value="Unassembled WGS sequence"/>
</dbReference>